<dbReference type="GO" id="GO:0008234">
    <property type="term" value="F:cysteine-type peptidase activity"/>
    <property type="evidence" value="ECO:0007669"/>
    <property type="project" value="InterPro"/>
</dbReference>
<comment type="caution">
    <text evidence="11">The sequence shown here is derived from an EMBL/GenBank/DDBJ whole genome shotgun (WGS) entry which is preliminary data.</text>
</comment>
<dbReference type="InterPro" id="IPR057560">
    <property type="entry name" value="Znf_SCAND3"/>
</dbReference>
<feature type="region of interest" description="Disordered" evidence="8">
    <location>
        <begin position="820"/>
        <end position="840"/>
    </location>
</feature>
<dbReference type="InterPro" id="IPR007527">
    <property type="entry name" value="Znf_SWIM"/>
</dbReference>
<feature type="region of interest" description="Disordered" evidence="8">
    <location>
        <begin position="670"/>
        <end position="693"/>
    </location>
</feature>
<keyword evidence="6" id="KW-0862">Zinc</keyword>
<dbReference type="SUPFAM" id="SSF54001">
    <property type="entry name" value="Cysteine proteinases"/>
    <property type="match status" value="1"/>
</dbReference>
<evidence type="ECO:0000256" key="3">
    <source>
        <dbReference type="ARBA" id="ARBA00022723"/>
    </source>
</evidence>
<dbReference type="EMBL" id="JAHWGI010001123">
    <property type="protein sequence ID" value="KAK3922840.1"/>
    <property type="molecule type" value="Genomic_DNA"/>
</dbReference>
<feature type="domain" description="SWIM-type" evidence="10">
    <location>
        <begin position="968"/>
        <end position="1006"/>
    </location>
</feature>
<keyword evidence="4 7" id="KW-0863">Zinc-finger</keyword>
<dbReference type="GO" id="GO:0008270">
    <property type="term" value="F:zinc ion binding"/>
    <property type="evidence" value="ECO:0007669"/>
    <property type="project" value="UniProtKB-KW"/>
</dbReference>
<feature type="domain" description="SWIM-type" evidence="10">
    <location>
        <begin position="499"/>
        <end position="541"/>
    </location>
</feature>
<feature type="compositionally biased region" description="Basic and acidic residues" evidence="8">
    <location>
        <begin position="820"/>
        <end position="829"/>
    </location>
</feature>
<dbReference type="GO" id="GO:0006508">
    <property type="term" value="P:proteolysis"/>
    <property type="evidence" value="ECO:0007669"/>
    <property type="project" value="UniProtKB-KW"/>
</dbReference>
<keyword evidence="12" id="KW-1185">Reference proteome</keyword>
<dbReference type="Pfam" id="PF23663">
    <property type="entry name" value="Znf_SCAND3"/>
    <property type="match status" value="1"/>
</dbReference>
<dbReference type="InterPro" id="IPR038765">
    <property type="entry name" value="Papain-like_cys_pep_sf"/>
</dbReference>
<evidence type="ECO:0000256" key="2">
    <source>
        <dbReference type="ARBA" id="ARBA00022670"/>
    </source>
</evidence>
<feature type="compositionally biased region" description="Polar residues" evidence="8">
    <location>
        <begin position="670"/>
        <end position="689"/>
    </location>
</feature>
<evidence type="ECO:0000259" key="9">
    <source>
        <dbReference type="PROSITE" id="PS50016"/>
    </source>
</evidence>
<dbReference type="PANTHER" id="PTHR31569:SF4">
    <property type="entry name" value="SWIM-TYPE DOMAIN-CONTAINING PROTEIN"/>
    <property type="match status" value="1"/>
</dbReference>
<reference evidence="11" key="1">
    <citation type="submission" date="2021-07" db="EMBL/GenBank/DDBJ databases">
        <authorList>
            <person name="Catto M.A."/>
            <person name="Jacobson A."/>
            <person name="Kennedy G."/>
            <person name="Labadie P."/>
            <person name="Hunt B.G."/>
            <person name="Srinivasan R."/>
        </authorList>
    </citation>
    <scope>NUCLEOTIDE SEQUENCE</scope>
    <source>
        <strain evidence="11">PL_HMW_Pooled</strain>
        <tissue evidence="11">Head</tissue>
    </source>
</reference>
<evidence type="ECO:0000256" key="4">
    <source>
        <dbReference type="ARBA" id="ARBA00022771"/>
    </source>
</evidence>
<evidence type="ECO:0000256" key="5">
    <source>
        <dbReference type="ARBA" id="ARBA00022801"/>
    </source>
</evidence>
<keyword evidence="5" id="KW-0378">Hydrolase</keyword>
<evidence type="ECO:0000256" key="7">
    <source>
        <dbReference type="PROSITE-ProRule" id="PRU00325"/>
    </source>
</evidence>
<keyword evidence="3" id="KW-0479">Metal-binding</keyword>
<name>A0AAE1HK55_9NEOP</name>
<dbReference type="InterPro" id="IPR019787">
    <property type="entry name" value="Znf_PHD-finger"/>
</dbReference>
<evidence type="ECO:0000256" key="6">
    <source>
        <dbReference type="ARBA" id="ARBA00022833"/>
    </source>
</evidence>
<dbReference type="InterPro" id="IPR019786">
    <property type="entry name" value="Zinc_finger_PHD-type_CS"/>
</dbReference>
<evidence type="ECO:0000256" key="1">
    <source>
        <dbReference type="ARBA" id="ARBA00005234"/>
    </source>
</evidence>
<organism evidence="11 12">
    <name type="scientific">Frankliniella fusca</name>
    <dbReference type="NCBI Taxonomy" id="407009"/>
    <lineage>
        <taxon>Eukaryota</taxon>
        <taxon>Metazoa</taxon>
        <taxon>Ecdysozoa</taxon>
        <taxon>Arthropoda</taxon>
        <taxon>Hexapoda</taxon>
        <taxon>Insecta</taxon>
        <taxon>Pterygota</taxon>
        <taxon>Neoptera</taxon>
        <taxon>Paraneoptera</taxon>
        <taxon>Thysanoptera</taxon>
        <taxon>Terebrantia</taxon>
        <taxon>Thripoidea</taxon>
        <taxon>Thripidae</taxon>
        <taxon>Frankliniella</taxon>
    </lineage>
</organism>
<dbReference type="Proteomes" id="UP001219518">
    <property type="component" value="Unassembled WGS sequence"/>
</dbReference>
<keyword evidence="2" id="KW-0645">Protease</keyword>
<evidence type="ECO:0000259" key="10">
    <source>
        <dbReference type="PROSITE" id="PS50966"/>
    </source>
</evidence>
<proteinExistence type="inferred from homology"/>
<sequence length="1606" mass="179006">MADVAGAGEVPYIGRRFSSWDEAADFLETYGKKNWFLWSKGHSTTIVAENAKLKSDRHYDAALHYKNITLTCVCGGVKRINQGTGARPHQSTWKTDCPAMVQLIADPGNRSVLKITAFNASHNHDCNEAFFNSLPRNRQSQLSNPNVKASTELLFKAGVKPCIIRTVLRSMGCGQITQRDLSNARASWVKKDLNGMTPEEKLADCIQNLLKADPSAYIYVGKLADGRLEYLFIQTTAQRQVMKEFGEVLLLDHTYKINKNRMPVTVLMAMDGHGDGRSVGYGFVANEKSSTIASVLKAFKTSITDEVAQRIRTVIVDKDYSEVKAIKSVFPNVQIQLCDFHVSRTFKSKTKTEDPRVSAIVNEMRFCGTSTEFEKLKADLETSATPKFWKYFSDNWLSCEMAWTFRDRKKTANFGNNTNNRLENHNSKVKMMLNYNQELWQAIDSLLQLVQNKEDDVFFRNTLDKFKESYVMHATDPDVQDSMKDLTLLAAKLFHWEMRHADVSEEELGTFRTTETECSCSHWCSYVFPCRHMIQIRRQKGLQVYKKAEFNQRWWKSYSSEEVSANVPSHTVFQRVIPSPMMPKTWNERYSHSKSKADAICGVMAESGEKEYAARFAILDTLLKFWSAGKEVAVLEVLSSSGPNLGAGEILSLQNEQHVLSVTANAESELGNSAQGTTSIEKQLSPSTSQHDEVLSPNLSLETTVTNTIVHEKVLSPLCTSVQNQPPPNCFCGSPCIRLVSKPTSKWPNNPFYKCKMNACKFWQPTSKQPAIVSQSAIVSQPTIDNLPDSYYNDLLDNAEEIADNVDMLATLIDEMESKEHNDTPEHVDILNNDLTPDSGKNIGTNTEITESEQNTCHVDAVTHGEPTDILSALKGIVLPLAVKHKGRPQGLGKTVSNWSLRKGNTRPRGAVLRSFKITDDDEDGRRKRGLAIPDSSVRCESDSEWLVSSQNKKSVDVYKVTKSATAFCTECSKSSCTHIWACQCPDYKNRKIMCKHIFKVVDYAANLNGNTKSVGHRLSLKTHLGDSGDAVRMEAAPPDEGKAYTIKQISSSSWLVKSQVDNGNTSYEVHSDIPLCLCESEPCIHSYTCECLDNSGNPCTHILKVHEFVSKQAGVPSLQFTGRVRDDFNSDTSLTVDTSALAALASLSNTDNAFQVPSASKRKFVTTRRKRDLAGEVDIKPKLRKTTDIIDIVTLSSDSESEEITSPQSQGKDIESPNDIECPVCQQFGKPKVGDVTGHKCALCATPVHAFGCSVPRGLGEEGYGGSDLLCKKCAVKSSVPSVTIPDICLFCRENNDKGHQCLCPSCHLSVEPTNDMTTVMCYRCERLTHTSLCSSEVTANELSTVNKVRFICTSCAHALRIGMSVAAFQDISTQKVLSDEHITRASVLLKEQFSEEVDGLGCPLSVSYGEKVDKINHYPPRKRGKDYLQIMHTGGSNHWVTTIFKKESSTATIMDSLRSTTLSGHTKLQCAMIAKSEDTSLVIVRPPCAQQSNSIDCALFAIAHAVEFCNTRKTNYIDFDHLQLRNHWKLCLENGKLTVFPRKSTRPKKSREEDDVCVLKLFCSCRLIDSYGNMICCDMCCKWYHMDCVGLTKETGSWLCKSCI</sequence>
<comment type="similarity">
    <text evidence="1">Belongs to the peptidase C48 family.</text>
</comment>
<accession>A0AAE1HK55</accession>
<dbReference type="InterPro" id="IPR013083">
    <property type="entry name" value="Znf_RING/FYVE/PHD"/>
</dbReference>
<feature type="domain" description="SWIM-type" evidence="10">
    <location>
        <begin position="1068"/>
        <end position="1111"/>
    </location>
</feature>
<dbReference type="InterPro" id="IPR048324">
    <property type="entry name" value="ZSWIM1-3_RNaseH-like"/>
</dbReference>
<dbReference type="InterPro" id="IPR001965">
    <property type="entry name" value="Znf_PHD"/>
</dbReference>
<dbReference type="PROSITE" id="PS50016">
    <property type="entry name" value="ZF_PHD_2"/>
    <property type="match status" value="1"/>
</dbReference>
<dbReference type="Pfam" id="PF02902">
    <property type="entry name" value="Peptidase_C48"/>
    <property type="match status" value="1"/>
</dbReference>
<gene>
    <name evidence="11" type="ORF">KUF71_001506</name>
</gene>
<dbReference type="PANTHER" id="PTHR31569">
    <property type="entry name" value="SWIM-TYPE DOMAIN-CONTAINING PROTEIN"/>
    <property type="match status" value="1"/>
</dbReference>
<evidence type="ECO:0000313" key="12">
    <source>
        <dbReference type="Proteomes" id="UP001219518"/>
    </source>
</evidence>
<dbReference type="Gene3D" id="3.30.40.10">
    <property type="entry name" value="Zinc/RING finger domain, C3HC4 (zinc finger)"/>
    <property type="match status" value="1"/>
</dbReference>
<dbReference type="PROSITE" id="PS50966">
    <property type="entry name" value="ZF_SWIM"/>
    <property type="match status" value="3"/>
</dbReference>
<dbReference type="SMART" id="SM00249">
    <property type="entry name" value="PHD"/>
    <property type="match status" value="3"/>
</dbReference>
<dbReference type="InterPro" id="IPR011011">
    <property type="entry name" value="Znf_FYVE_PHD"/>
</dbReference>
<dbReference type="SUPFAM" id="SSF57903">
    <property type="entry name" value="FYVE/PHD zinc finger"/>
    <property type="match status" value="1"/>
</dbReference>
<feature type="domain" description="PHD-type" evidence="9">
    <location>
        <begin position="1562"/>
        <end position="1606"/>
    </location>
</feature>
<evidence type="ECO:0000313" key="11">
    <source>
        <dbReference type="EMBL" id="KAK3922840.1"/>
    </source>
</evidence>
<dbReference type="InterPro" id="IPR003653">
    <property type="entry name" value="Peptidase_C48_C"/>
</dbReference>
<evidence type="ECO:0000256" key="8">
    <source>
        <dbReference type="SAM" id="MobiDB-lite"/>
    </source>
</evidence>
<dbReference type="InterPro" id="IPR052579">
    <property type="entry name" value="Zinc_finger_SWIM"/>
</dbReference>
<dbReference type="PROSITE" id="PS01359">
    <property type="entry name" value="ZF_PHD_1"/>
    <property type="match status" value="1"/>
</dbReference>
<protein>
    <submittedName>
        <fullName evidence="11">Uncharacterized protein</fullName>
    </submittedName>
</protein>
<reference evidence="11" key="2">
    <citation type="journal article" date="2023" name="BMC Genomics">
        <title>Pest status, molecular evolution, and epigenetic factors derived from the genome assembly of Frankliniella fusca, a thysanopteran phytovirus vector.</title>
        <authorList>
            <person name="Catto M.A."/>
            <person name="Labadie P.E."/>
            <person name="Jacobson A.L."/>
            <person name="Kennedy G.G."/>
            <person name="Srinivasan R."/>
            <person name="Hunt B.G."/>
        </authorList>
    </citation>
    <scope>NUCLEOTIDE SEQUENCE</scope>
    <source>
        <strain evidence="11">PL_HMW_Pooled</strain>
    </source>
</reference>
<dbReference type="Pfam" id="PF21056">
    <property type="entry name" value="ZSWIM1-3_RNaseH-like"/>
    <property type="match status" value="1"/>
</dbReference>
<dbReference type="Gene3D" id="3.40.395.10">
    <property type="entry name" value="Adenoviral Proteinase, Chain A"/>
    <property type="match status" value="1"/>
</dbReference>